<keyword evidence="6" id="KW-0418">Kinase</keyword>
<keyword evidence="7" id="KW-0067">ATP-binding</keyword>
<evidence type="ECO:0000256" key="7">
    <source>
        <dbReference type="ARBA" id="ARBA00022840"/>
    </source>
</evidence>
<keyword evidence="5" id="KW-0547">Nucleotide-binding</keyword>
<evidence type="ECO:0000313" key="14">
    <source>
        <dbReference type="RefSeq" id="XP_015181590.1"/>
    </source>
</evidence>
<keyword evidence="13" id="KW-1185">Reference proteome</keyword>
<accession>A0ABM1IN03</accession>
<dbReference type="InterPro" id="IPR000719">
    <property type="entry name" value="Prot_kinase_dom"/>
</dbReference>
<dbReference type="Proteomes" id="UP000694924">
    <property type="component" value="Unplaced"/>
</dbReference>
<gene>
    <name evidence="14" type="primary">LOC107069110</name>
</gene>
<dbReference type="Gene3D" id="1.10.510.10">
    <property type="entry name" value="Transferase(Phosphotransferase) domain 1"/>
    <property type="match status" value="1"/>
</dbReference>
<dbReference type="InterPro" id="IPR011009">
    <property type="entry name" value="Kinase-like_dom_sf"/>
</dbReference>
<evidence type="ECO:0000256" key="4">
    <source>
        <dbReference type="ARBA" id="ARBA00022679"/>
    </source>
</evidence>
<evidence type="ECO:0000259" key="12">
    <source>
        <dbReference type="PROSITE" id="PS50011"/>
    </source>
</evidence>
<dbReference type="InterPro" id="IPR054521">
    <property type="entry name" value="HRI2_3H"/>
</dbReference>
<evidence type="ECO:0000256" key="6">
    <source>
        <dbReference type="ARBA" id="ARBA00022777"/>
    </source>
</evidence>
<dbReference type="PROSITE" id="PS50011">
    <property type="entry name" value="PROTEIN_KINASE_DOM"/>
    <property type="match status" value="1"/>
</dbReference>
<protein>
    <recommendedName>
        <fullName evidence="1">non-specific serine/threonine protein kinase</fullName>
        <ecNumber evidence="1">2.7.11.1</ecNumber>
    </recommendedName>
    <alternativeName>
        <fullName evidence="9">Heme-regulated eukaryotic initiation factor eIF-2-alpha kinase</fullName>
    </alternativeName>
</protein>
<keyword evidence="3" id="KW-0597">Phosphoprotein</keyword>
<dbReference type="GeneID" id="107069110"/>
<keyword evidence="2" id="KW-0723">Serine/threonine-protein kinase</keyword>
<dbReference type="EC" id="2.7.11.1" evidence="1"/>
<organism evidence="13 14">
    <name type="scientific">Polistes dominula</name>
    <name type="common">European paper wasp</name>
    <name type="synonym">Vespa dominula</name>
    <dbReference type="NCBI Taxonomy" id="743375"/>
    <lineage>
        <taxon>Eukaryota</taxon>
        <taxon>Metazoa</taxon>
        <taxon>Ecdysozoa</taxon>
        <taxon>Arthropoda</taxon>
        <taxon>Hexapoda</taxon>
        <taxon>Insecta</taxon>
        <taxon>Pterygota</taxon>
        <taxon>Neoptera</taxon>
        <taxon>Endopterygota</taxon>
        <taxon>Hymenoptera</taxon>
        <taxon>Apocrita</taxon>
        <taxon>Aculeata</taxon>
        <taxon>Vespoidea</taxon>
        <taxon>Vespidae</taxon>
        <taxon>Polistinae</taxon>
        <taxon>Polistini</taxon>
        <taxon>Polistes</taxon>
    </lineage>
</organism>
<comment type="similarity">
    <text evidence="8">Belongs to the protein kinase superfamily. Ser/Thr protein kinase family. GCN2 subfamily.</text>
</comment>
<dbReference type="PANTHER" id="PTHR11042:SF187">
    <property type="entry name" value="EUKARYOTIC TRANSLATION INITIATION FACTOR 2-ALPHA KINASE 2"/>
    <property type="match status" value="1"/>
</dbReference>
<feature type="compositionally biased region" description="Basic and acidic residues" evidence="11">
    <location>
        <begin position="295"/>
        <end position="308"/>
    </location>
</feature>
<reference evidence="14" key="1">
    <citation type="submission" date="2025-08" db="UniProtKB">
        <authorList>
            <consortium name="RefSeq"/>
        </authorList>
    </citation>
    <scope>IDENTIFICATION</scope>
    <source>
        <tissue evidence="14">Whole body</tissue>
    </source>
</reference>
<dbReference type="Pfam" id="PF00069">
    <property type="entry name" value="Pkinase"/>
    <property type="match status" value="2"/>
</dbReference>
<keyword evidence="10" id="KW-0175">Coiled coil</keyword>
<evidence type="ECO:0000256" key="9">
    <source>
        <dbReference type="ARBA" id="ARBA00042914"/>
    </source>
</evidence>
<evidence type="ECO:0000256" key="2">
    <source>
        <dbReference type="ARBA" id="ARBA00022527"/>
    </source>
</evidence>
<evidence type="ECO:0000256" key="10">
    <source>
        <dbReference type="SAM" id="Coils"/>
    </source>
</evidence>
<dbReference type="PROSITE" id="PS00108">
    <property type="entry name" value="PROTEIN_KINASE_ST"/>
    <property type="match status" value="1"/>
</dbReference>
<feature type="coiled-coil region" evidence="10">
    <location>
        <begin position="528"/>
        <end position="562"/>
    </location>
</feature>
<feature type="region of interest" description="Disordered" evidence="11">
    <location>
        <begin position="294"/>
        <end position="332"/>
    </location>
</feature>
<proteinExistence type="inferred from homology"/>
<evidence type="ECO:0000256" key="11">
    <source>
        <dbReference type="SAM" id="MobiDB-lite"/>
    </source>
</evidence>
<evidence type="ECO:0000256" key="5">
    <source>
        <dbReference type="ARBA" id="ARBA00022741"/>
    </source>
</evidence>
<dbReference type="SUPFAM" id="SSF56112">
    <property type="entry name" value="Protein kinase-like (PK-like)"/>
    <property type="match status" value="1"/>
</dbReference>
<dbReference type="PANTHER" id="PTHR11042">
    <property type="entry name" value="EUKARYOTIC TRANSLATION INITIATION FACTOR 2-ALPHA KINASE EIF2-ALPHA KINASE -RELATED"/>
    <property type="match status" value="1"/>
</dbReference>
<feature type="domain" description="Protein kinase" evidence="12">
    <location>
        <begin position="142"/>
        <end position="528"/>
    </location>
</feature>
<dbReference type="SMART" id="SM00220">
    <property type="entry name" value="S_TKc"/>
    <property type="match status" value="1"/>
</dbReference>
<evidence type="ECO:0000256" key="8">
    <source>
        <dbReference type="ARBA" id="ARBA00037982"/>
    </source>
</evidence>
<dbReference type="Pfam" id="PF22949">
    <property type="entry name" value="HRI2_3H"/>
    <property type="match status" value="1"/>
</dbReference>
<evidence type="ECO:0000256" key="3">
    <source>
        <dbReference type="ARBA" id="ARBA00022553"/>
    </source>
</evidence>
<sequence>MEERSEQDNPWSNLMTITKFDRGNNNKTPIILDNRTETQENMKLIMAAARVFIESLIKQMCTMCEGDTIKRDKLYLMICNTLNEIGLIDTSYNSTKVENIRSQYENALHKLIMIARTAAGCETPLNVPNCLMVELSRYRREFKEKEFISAGGFSNVFKALHLLDGIEYAVKKIVVKSNQVSTLKQHLEEVKVLAKLNHPNIVAYKTAWIEPTLIATIVPSLPNIEDERNKSSIVKHRSKRFCEINHYSNSSLSISNSSNSNENNRNDTSLMFDKTGQKIIELSTDDSSDIVSFRNDSEDYKSNTDHSKSSVSSTEITDSIDASSNSDSNKKISQYDSQRMDHGLMTLYIQMALCQKTLHEWLKERDDPSSHETITTIFIQILQGVDHIHSIGMVHHDIKPSNIFITESLQIQLGDFGLACPLQRKNHDTILGTRLYAAPEQLKGKCNPKSDIYSLGIVLLELLTHAKTQMELCRTIEKFKKGQIPTSLTTNYPQWTQIICQLIEKDPDKRPSTNELLMNLREDKDTVISQLKDDIVGKEMKIKKLEERIAELEANITKPNTL</sequence>
<dbReference type="Gene3D" id="3.30.200.20">
    <property type="entry name" value="Phosphorylase Kinase, domain 1"/>
    <property type="match status" value="1"/>
</dbReference>
<dbReference type="InterPro" id="IPR008271">
    <property type="entry name" value="Ser/Thr_kinase_AS"/>
</dbReference>
<keyword evidence="4" id="KW-0808">Transferase</keyword>
<evidence type="ECO:0000313" key="13">
    <source>
        <dbReference type="Proteomes" id="UP000694924"/>
    </source>
</evidence>
<dbReference type="RefSeq" id="XP_015181590.1">
    <property type="nucleotide sequence ID" value="XM_015326104.1"/>
</dbReference>
<name>A0ABM1IN03_POLDO</name>
<evidence type="ECO:0000256" key="1">
    <source>
        <dbReference type="ARBA" id="ARBA00012513"/>
    </source>
</evidence>
<dbReference type="InterPro" id="IPR050339">
    <property type="entry name" value="CC_SR_Kinase"/>
</dbReference>